<evidence type="ECO:0000313" key="2">
    <source>
        <dbReference type="EMBL" id="ELZ25489.1"/>
    </source>
</evidence>
<evidence type="ECO:0000256" key="1">
    <source>
        <dbReference type="SAM" id="MobiDB-lite"/>
    </source>
</evidence>
<protein>
    <submittedName>
        <fullName evidence="2">Uncharacterized protein</fullName>
    </submittedName>
</protein>
<dbReference type="PROSITE" id="PS51318">
    <property type="entry name" value="TAT"/>
    <property type="match status" value="1"/>
</dbReference>
<gene>
    <name evidence="2" type="ORF">C475_10674</name>
</gene>
<feature type="compositionally biased region" description="Low complexity" evidence="1">
    <location>
        <begin position="64"/>
        <end position="84"/>
    </location>
</feature>
<sequence length="95" mass="9577">MTDDSVLSFDTPEESRRSVLKKSALAAVGAAAAFGAGVAAAEGDGGDAAVQKSQKALLFTDSVRPGAGAPTGGRPRPAGRLPARAPDRDEPVLFK</sequence>
<dbReference type="PATRIC" id="fig|797114.5.peg.2170"/>
<dbReference type="Proteomes" id="UP000011626">
    <property type="component" value="Unassembled WGS sequence"/>
</dbReference>
<name>M0CUE3_9EURY</name>
<comment type="caution">
    <text evidence="2">The sequence shown here is derived from an EMBL/GenBank/DDBJ whole genome shotgun (WGS) entry which is preliminary data.</text>
</comment>
<dbReference type="AlphaFoldDB" id="M0CUE3"/>
<dbReference type="EMBL" id="AOIU01000025">
    <property type="protein sequence ID" value="ELZ25489.1"/>
    <property type="molecule type" value="Genomic_DNA"/>
</dbReference>
<reference evidence="2 3" key="1">
    <citation type="journal article" date="2014" name="PLoS Genet.">
        <title>Phylogenetically driven sequencing of extremely halophilic archaea reveals strategies for static and dynamic osmo-response.</title>
        <authorList>
            <person name="Becker E.A."/>
            <person name="Seitzer P.M."/>
            <person name="Tritt A."/>
            <person name="Larsen D."/>
            <person name="Krusor M."/>
            <person name="Yao A.I."/>
            <person name="Wu D."/>
            <person name="Madern D."/>
            <person name="Eisen J.A."/>
            <person name="Darling A.E."/>
            <person name="Facciotti M.T."/>
        </authorList>
    </citation>
    <scope>NUCLEOTIDE SEQUENCE [LARGE SCALE GENOMIC DNA]</scope>
    <source>
        <strain evidence="2 3">2-9-1</strain>
    </source>
</reference>
<feature type="compositionally biased region" description="Basic and acidic residues" evidence="1">
    <location>
        <begin position="85"/>
        <end position="95"/>
    </location>
</feature>
<dbReference type="InterPro" id="IPR006311">
    <property type="entry name" value="TAT_signal"/>
</dbReference>
<organism evidence="2 3">
    <name type="scientific">Halosimplex carlsbadense 2-9-1</name>
    <dbReference type="NCBI Taxonomy" id="797114"/>
    <lineage>
        <taxon>Archaea</taxon>
        <taxon>Methanobacteriati</taxon>
        <taxon>Methanobacteriota</taxon>
        <taxon>Stenosarchaea group</taxon>
        <taxon>Halobacteria</taxon>
        <taxon>Halobacteriales</taxon>
        <taxon>Haloarculaceae</taxon>
        <taxon>Halosimplex</taxon>
    </lineage>
</organism>
<feature type="region of interest" description="Disordered" evidence="1">
    <location>
        <begin position="60"/>
        <end position="95"/>
    </location>
</feature>
<evidence type="ECO:0000313" key="3">
    <source>
        <dbReference type="Proteomes" id="UP000011626"/>
    </source>
</evidence>
<dbReference type="STRING" id="797114.C475_10674"/>
<accession>M0CUE3</accession>
<keyword evidence="3" id="KW-1185">Reference proteome</keyword>
<proteinExistence type="predicted"/>
<dbReference type="RefSeq" id="WP_006883808.1">
    <property type="nucleotide sequence ID" value="NZ_AOIU01000025.1"/>
</dbReference>